<evidence type="ECO:0000313" key="2">
    <source>
        <dbReference type="Proteomes" id="UP000276133"/>
    </source>
</evidence>
<dbReference type="EMBL" id="REGN01007350">
    <property type="protein sequence ID" value="RNA06556.1"/>
    <property type="molecule type" value="Genomic_DNA"/>
</dbReference>
<name>A0A3M7Q527_BRAPC</name>
<organism evidence="1 2">
    <name type="scientific">Brachionus plicatilis</name>
    <name type="common">Marine rotifer</name>
    <name type="synonym">Brachionus muelleri</name>
    <dbReference type="NCBI Taxonomy" id="10195"/>
    <lineage>
        <taxon>Eukaryota</taxon>
        <taxon>Metazoa</taxon>
        <taxon>Spiralia</taxon>
        <taxon>Gnathifera</taxon>
        <taxon>Rotifera</taxon>
        <taxon>Eurotatoria</taxon>
        <taxon>Monogononta</taxon>
        <taxon>Pseudotrocha</taxon>
        <taxon>Ploima</taxon>
        <taxon>Brachionidae</taxon>
        <taxon>Brachionus</taxon>
    </lineage>
</organism>
<dbReference type="AlphaFoldDB" id="A0A3M7Q527"/>
<gene>
    <name evidence="1" type="ORF">BpHYR1_032310</name>
</gene>
<comment type="caution">
    <text evidence="1">The sequence shown here is derived from an EMBL/GenBank/DDBJ whole genome shotgun (WGS) entry which is preliminary data.</text>
</comment>
<accession>A0A3M7Q527</accession>
<proteinExistence type="predicted"/>
<sequence length="63" mass="7032">MEFSFISYSYSSSSSLFTNKYFISYFWSLETSVSSLSSLAKLSNNLLMSSSAIPPLIEHSTKS</sequence>
<evidence type="ECO:0000313" key="1">
    <source>
        <dbReference type="EMBL" id="RNA06556.1"/>
    </source>
</evidence>
<protein>
    <submittedName>
        <fullName evidence="1">Uncharacterized protein</fullName>
    </submittedName>
</protein>
<reference evidence="1 2" key="1">
    <citation type="journal article" date="2018" name="Sci. Rep.">
        <title>Genomic signatures of local adaptation to the degree of environmental predictability in rotifers.</title>
        <authorList>
            <person name="Franch-Gras L."/>
            <person name="Hahn C."/>
            <person name="Garcia-Roger E.M."/>
            <person name="Carmona M.J."/>
            <person name="Serra M."/>
            <person name="Gomez A."/>
        </authorList>
    </citation>
    <scope>NUCLEOTIDE SEQUENCE [LARGE SCALE GENOMIC DNA]</scope>
    <source>
        <strain evidence="1">HYR1</strain>
    </source>
</reference>
<dbReference type="Proteomes" id="UP000276133">
    <property type="component" value="Unassembled WGS sequence"/>
</dbReference>
<keyword evidence="2" id="KW-1185">Reference proteome</keyword>